<keyword evidence="1" id="KW-0472">Membrane</keyword>
<gene>
    <name evidence="2" type="ORF">FMM06_16275</name>
</gene>
<dbReference type="Pfam" id="PF09955">
    <property type="entry name" value="DUF2189"/>
    <property type="match status" value="1"/>
</dbReference>
<dbReference type="InterPro" id="IPR018692">
    <property type="entry name" value="DUF2189"/>
</dbReference>
<keyword evidence="1" id="KW-0812">Transmembrane</keyword>
<accession>A0A552UAF7</accession>
<dbReference type="EMBL" id="VJWA01000002">
    <property type="protein sequence ID" value="TRW15192.1"/>
    <property type="molecule type" value="Genomic_DNA"/>
</dbReference>
<evidence type="ECO:0000256" key="1">
    <source>
        <dbReference type="SAM" id="Phobius"/>
    </source>
</evidence>
<dbReference type="Proteomes" id="UP000317894">
    <property type="component" value="Unassembled WGS sequence"/>
</dbReference>
<sequence length="257" mass="27532">MDDTAEHAVSPVRNITGADLSWALKQGWADFREKRGDLLLLPLIYPVVGLLASAFAFNNRLFPLIFPLVAGLSILGPAVAAGFYELAKRRETGQDSSWFHFLDPLRGRSRLPIFVLTAVLAGLFLAWLAAAWAIYGATLGQLGPSTPSEFLRDLFATREGLKMILLGNLAGAAFAIATLSVSVASFPMVVDKPVDALAAIQTSMAAVAKNPMTMIRWGVTVVAILALGALPLFVGLAVALPVLGYATWHLYTRVVAR</sequence>
<feature type="transmembrane region" description="Helical" evidence="1">
    <location>
        <begin position="38"/>
        <end position="58"/>
    </location>
</feature>
<organism evidence="2 3">
    <name type="scientific">Glacieibacterium frigidum</name>
    <dbReference type="NCBI Taxonomy" id="2593303"/>
    <lineage>
        <taxon>Bacteria</taxon>
        <taxon>Pseudomonadati</taxon>
        <taxon>Pseudomonadota</taxon>
        <taxon>Alphaproteobacteria</taxon>
        <taxon>Sphingomonadales</taxon>
        <taxon>Sphingosinicellaceae</taxon>
        <taxon>Glacieibacterium</taxon>
    </lineage>
</organism>
<dbReference type="OrthoDB" id="9809543at2"/>
<comment type="caution">
    <text evidence="2">The sequence shown here is derived from an EMBL/GenBank/DDBJ whole genome shotgun (WGS) entry which is preliminary data.</text>
</comment>
<proteinExistence type="predicted"/>
<reference evidence="2 3" key="1">
    <citation type="submission" date="2019-07" db="EMBL/GenBank/DDBJ databases">
        <title>Novel species isolated from glacier.</title>
        <authorList>
            <person name="Liu Q."/>
            <person name="Xin Y.-H."/>
        </authorList>
    </citation>
    <scope>NUCLEOTIDE SEQUENCE [LARGE SCALE GENOMIC DNA]</scope>
    <source>
        <strain evidence="2 3">LB1R16</strain>
    </source>
</reference>
<keyword evidence="1" id="KW-1133">Transmembrane helix</keyword>
<protein>
    <submittedName>
        <fullName evidence="2">DUF2189 domain-containing protein</fullName>
    </submittedName>
</protein>
<evidence type="ECO:0000313" key="2">
    <source>
        <dbReference type="EMBL" id="TRW15192.1"/>
    </source>
</evidence>
<name>A0A552UAF7_9SPHN</name>
<feature type="transmembrane region" description="Helical" evidence="1">
    <location>
        <begin position="113"/>
        <end position="135"/>
    </location>
</feature>
<keyword evidence="3" id="KW-1185">Reference proteome</keyword>
<feature type="transmembrane region" description="Helical" evidence="1">
    <location>
        <begin position="163"/>
        <end position="184"/>
    </location>
</feature>
<dbReference type="AlphaFoldDB" id="A0A552UAF7"/>
<feature type="transmembrane region" description="Helical" evidence="1">
    <location>
        <begin position="219"/>
        <end position="243"/>
    </location>
</feature>
<dbReference type="RefSeq" id="WP_144335361.1">
    <property type="nucleotide sequence ID" value="NZ_VJWA01000002.1"/>
</dbReference>
<evidence type="ECO:0000313" key="3">
    <source>
        <dbReference type="Proteomes" id="UP000317894"/>
    </source>
</evidence>
<feature type="transmembrane region" description="Helical" evidence="1">
    <location>
        <begin position="64"/>
        <end position="84"/>
    </location>
</feature>